<feature type="domain" description="Transglutaminase-like" evidence="2">
    <location>
        <begin position="319"/>
        <end position="393"/>
    </location>
</feature>
<reference evidence="4 5" key="1">
    <citation type="submission" date="2018-04" db="EMBL/GenBank/DDBJ databases">
        <title>Genome sequencing of Flavobacterium sp. HYN0059.</title>
        <authorList>
            <person name="Yi H."/>
            <person name="Baek C."/>
        </authorList>
    </citation>
    <scope>NUCLEOTIDE SEQUENCE [LARGE SCALE GENOMIC DNA]</scope>
    <source>
        <strain evidence="4 5">HYN0059</strain>
    </source>
</reference>
<dbReference type="Gene3D" id="3.10.620.30">
    <property type="match status" value="1"/>
</dbReference>
<evidence type="ECO:0000256" key="1">
    <source>
        <dbReference type="SAM" id="SignalP"/>
    </source>
</evidence>
<dbReference type="Gene3D" id="2.60.120.1130">
    <property type="match status" value="1"/>
</dbReference>
<accession>A0A2S1QX87</accession>
<feature type="signal peptide" evidence="1">
    <location>
        <begin position="1"/>
        <end position="19"/>
    </location>
</feature>
<dbReference type="EMBL" id="CP029186">
    <property type="protein sequence ID" value="AWH85016.1"/>
    <property type="molecule type" value="Genomic_DNA"/>
</dbReference>
<feature type="chain" id="PRO_5015422129" evidence="1">
    <location>
        <begin position="20"/>
        <end position="668"/>
    </location>
</feature>
<dbReference type="Pfam" id="PF01841">
    <property type="entry name" value="Transglut_core"/>
    <property type="match status" value="1"/>
</dbReference>
<dbReference type="Pfam" id="PF12969">
    <property type="entry name" value="DUF3857"/>
    <property type="match status" value="1"/>
</dbReference>
<evidence type="ECO:0000313" key="5">
    <source>
        <dbReference type="Proteomes" id="UP000244929"/>
    </source>
</evidence>
<name>A0A2S1QX87_9FLAO</name>
<sequence>MKLLQLIALFLATGFAAKAQQYELGEVTKAELEEKSHPTDPSAGAAILFSKGKTYMTYSDNGGFDLVTEVEMKIKIYSKDGYEWANKVIPYYSNDNNKESVDISKAATYNLVNGAVKKTKLKSEGEFDEQVNKFWRQKKIVLADVKEGSIVEYKYTVRSPFIETFPAWTFQETIPVNHSEYVTMIPEYFMYNTNFRGFYVPKVAKTTATKSISITSKERTGNYVTKTTFSTDKIEYQEQRVSYVLDRLPAMKEESFVNNVLNYTASIEHELTIVKYPNTQIKSYSTNWEDVVKTIYKYDDFGPELERTGYFDKDIDALLAGVSSPAEKVMAIFFYVKGRMNWNEYVGYSCNSGVKKAYNDKVGNVAEINLMLTAMLRYAGLNANPVLVSTRSNKIALYPNRTAFNYVITAVEIDGKILLLDATSKSAMPNIIPPRAINWTGRLIRKDGTSESIELTPKTNAREVVNISVQLDAEGKIKGKARDQYFDHNAYAFRENFGGVSKESCMEKLEKRYKGIEIQSYNITDDKSLNKPVVEEYDFTHNNICDIIGGKMYINPMLFFTETENPFRQEKREYPIDFVYPHQDKYMINIMVPEGYVVESSPTPVNMAMEDGIGSFKYNIGVNNNQIQIGVMIDINQAIISQDYYATIKDFFQKMIDKQNEKIVLKKA</sequence>
<dbReference type="InterPro" id="IPR038765">
    <property type="entry name" value="Papain-like_cys_pep_sf"/>
</dbReference>
<gene>
    <name evidence="4" type="ORF">HYN59_07705</name>
</gene>
<evidence type="ECO:0000259" key="2">
    <source>
        <dbReference type="Pfam" id="PF01841"/>
    </source>
</evidence>
<organism evidence="4 5">
    <name type="scientific">Flavobacterium album</name>
    <dbReference type="NCBI Taxonomy" id="2175091"/>
    <lineage>
        <taxon>Bacteria</taxon>
        <taxon>Pseudomonadati</taxon>
        <taxon>Bacteroidota</taxon>
        <taxon>Flavobacteriia</taxon>
        <taxon>Flavobacteriales</taxon>
        <taxon>Flavobacteriaceae</taxon>
        <taxon>Flavobacterium</taxon>
    </lineage>
</organism>
<keyword evidence="5" id="KW-1185">Reference proteome</keyword>
<proteinExistence type="predicted"/>
<feature type="domain" description="DUF3857" evidence="3">
    <location>
        <begin position="68"/>
        <end position="210"/>
    </location>
</feature>
<dbReference type="RefSeq" id="WP_108777722.1">
    <property type="nucleotide sequence ID" value="NZ_CP029186.1"/>
</dbReference>
<evidence type="ECO:0000313" key="4">
    <source>
        <dbReference type="EMBL" id="AWH85016.1"/>
    </source>
</evidence>
<protein>
    <submittedName>
        <fullName evidence="4">Transglutaminase</fullName>
    </submittedName>
</protein>
<dbReference type="SUPFAM" id="SSF54001">
    <property type="entry name" value="Cysteine proteinases"/>
    <property type="match status" value="1"/>
</dbReference>
<dbReference type="KEGG" id="falb:HYN59_07705"/>
<keyword evidence="1" id="KW-0732">Signal</keyword>
<dbReference type="InterPro" id="IPR024618">
    <property type="entry name" value="DUF3857"/>
</dbReference>
<evidence type="ECO:0000259" key="3">
    <source>
        <dbReference type="Pfam" id="PF12969"/>
    </source>
</evidence>
<dbReference type="Gene3D" id="2.60.40.3140">
    <property type="match status" value="1"/>
</dbReference>
<dbReference type="AlphaFoldDB" id="A0A2S1QX87"/>
<dbReference type="Proteomes" id="UP000244929">
    <property type="component" value="Chromosome"/>
</dbReference>
<dbReference type="OrthoDB" id="98874at2"/>
<dbReference type="InterPro" id="IPR002931">
    <property type="entry name" value="Transglutaminase-like"/>
</dbReference>